<feature type="non-terminal residue" evidence="2">
    <location>
        <position position="1"/>
    </location>
</feature>
<evidence type="ECO:0000256" key="1">
    <source>
        <dbReference type="SAM" id="Phobius"/>
    </source>
</evidence>
<reference evidence="2" key="1">
    <citation type="submission" date="2021-02" db="EMBL/GenBank/DDBJ databases">
        <authorList>
            <person name="Dougan E. K."/>
            <person name="Rhodes N."/>
            <person name="Thang M."/>
            <person name="Chan C."/>
        </authorList>
    </citation>
    <scope>NUCLEOTIDE SEQUENCE</scope>
</reference>
<evidence type="ECO:0000313" key="2">
    <source>
        <dbReference type="EMBL" id="CAE7713908.1"/>
    </source>
</evidence>
<keyword evidence="1" id="KW-0472">Membrane</keyword>
<dbReference type="AlphaFoldDB" id="A0A812X723"/>
<feature type="transmembrane region" description="Helical" evidence="1">
    <location>
        <begin position="73"/>
        <end position="95"/>
    </location>
</feature>
<gene>
    <name evidence="2" type="ORF">SPIL2461_LOCUS20258</name>
</gene>
<evidence type="ECO:0000313" key="3">
    <source>
        <dbReference type="Proteomes" id="UP000649617"/>
    </source>
</evidence>
<keyword evidence="3" id="KW-1185">Reference proteome</keyword>
<dbReference type="Proteomes" id="UP000649617">
    <property type="component" value="Unassembled WGS sequence"/>
</dbReference>
<accession>A0A812X723</accession>
<organism evidence="2 3">
    <name type="scientific">Symbiodinium pilosum</name>
    <name type="common">Dinoflagellate</name>
    <dbReference type="NCBI Taxonomy" id="2952"/>
    <lineage>
        <taxon>Eukaryota</taxon>
        <taxon>Sar</taxon>
        <taxon>Alveolata</taxon>
        <taxon>Dinophyceae</taxon>
        <taxon>Suessiales</taxon>
        <taxon>Symbiodiniaceae</taxon>
        <taxon>Symbiodinium</taxon>
    </lineage>
</organism>
<keyword evidence="1" id="KW-0812">Transmembrane</keyword>
<name>A0A812X723_SYMPI</name>
<keyword evidence="1" id="KW-1133">Transmembrane helix</keyword>
<comment type="caution">
    <text evidence="2">The sequence shown here is derived from an EMBL/GenBank/DDBJ whole genome shotgun (WGS) entry which is preliminary data.</text>
</comment>
<dbReference type="OrthoDB" id="10427283at2759"/>
<dbReference type="EMBL" id="CAJNIZ010045214">
    <property type="protein sequence ID" value="CAE7713908.1"/>
    <property type="molecule type" value="Genomic_DNA"/>
</dbReference>
<protein>
    <submittedName>
        <fullName evidence="2">Uncharacterized protein</fullName>
    </submittedName>
</protein>
<sequence>MPLQPLQIRDHFALILQVRLPGQLTLSPQVTVVSRRWQDLCAFVLLAFALLVSTVFLSIFVSLEWITRPEQRGWLLLGFGFYIISAMKGLWSMLVPLFQNVLFIRVEVRRFVSATLFEAVTDFLAKEAERQGLTCSWDQEALQEHDKLTGKIQVKLRFWGSQSRTMSICLRIPTDPESPDSAHHERLDMRVEFRPGDDIVCGRDARIERRP</sequence>
<proteinExistence type="predicted"/>
<feature type="transmembrane region" description="Helical" evidence="1">
    <location>
        <begin position="40"/>
        <end position="61"/>
    </location>
</feature>